<dbReference type="Proteomes" id="UP001224325">
    <property type="component" value="Chromosome"/>
</dbReference>
<feature type="transmembrane region" description="Helical" evidence="1">
    <location>
        <begin position="102"/>
        <end position="124"/>
    </location>
</feature>
<name>A0AAU7EK30_9FLAO</name>
<dbReference type="AlphaFoldDB" id="A0AAU7EK30"/>
<keyword evidence="3" id="KW-1185">Reference proteome</keyword>
<feature type="transmembrane region" description="Helical" evidence="1">
    <location>
        <begin position="67"/>
        <end position="90"/>
    </location>
</feature>
<organism evidence="2 3">
    <name type="scientific">Mariniflexile litorale</name>
    <dbReference type="NCBI Taxonomy" id="3045158"/>
    <lineage>
        <taxon>Bacteria</taxon>
        <taxon>Pseudomonadati</taxon>
        <taxon>Bacteroidota</taxon>
        <taxon>Flavobacteriia</taxon>
        <taxon>Flavobacteriales</taxon>
        <taxon>Flavobacteriaceae</taxon>
        <taxon>Mariniflexile</taxon>
    </lineage>
</organism>
<accession>A0AAU7EK30</accession>
<proteinExistence type="predicted"/>
<gene>
    <name evidence="2" type="ORF">QLS71_006690</name>
</gene>
<protein>
    <submittedName>
        <fullName evidence="2">Uncharacterized protein</fullName>
    </submittedName>
</protein>
<dbReference type="RefSeq" id="WP_308991804.1">
    <property type="nucleotide sequence ID" value="NZ_CP155618.1"/>
</dbReference>
<keyword evidence="1" id="KW-0812">Transmembrane</keyword>
<feature type="transmembrane region" description="Helical" evidence="1">
    <location>
        <begin position="39"/>
        <end position="60"/>
    </location>
</feature>
<sequence length="130" mass="15287">MRNLLGGNVLIIASVSIISYFIYVPILKYIQVPILQYEILWAYVVNTLLAIGIMLSMFFFKERFKDQLAFIFILGSFLKFICFFIFFYPVFNSDGDIARYEFFSFFIPYAICLITETITTIRIFNKLDSN</sequence>
<keyword evidence="1" id="KW-1133">Transmembrane helix</keyword>
<dbReference type="KEGG" id="mlil:QLS71_006690"/>
<dbReference type="EMBL" id="CP155618">
    <property type="protein sequence ID" value="XBL15698.1"/>
    <property type="molecule type" value="Genomic_DNA"/>
</dbReference>
<evidence type="ECO:0000313" key="2">
    <source>
        <dbReference type="EMBL" id="XBL15698.1"/>
    </source>
</evidence>
<feature type="transmembrane region" description="Helical" evidence="1">
    <location>
        <begin position="7"/>
        <end position="27"/>
    </location>
</feature>
<evidence type="ECO:0000256" key="1">
    <source>
        <dbReference type="SAM" id="Phobius"/>
    </source>
</evidence>
<keyword evidence="1" id="KW-0472">Membrane</keyword>
<evidence type="ECO:0000313" key="3">
    <source>
        <dbReference type="Proteomes" id="UP001224325"/>
    </source>
</evidence>
<reference evidence="2" key="1">
    <citation type="submission" date="2024-04" db="EMBL/GenBank/DDBJ databases">
        <title>Mariniflexile litorale, isolated from the shallow sediments of the Sea of Japan.</title>
        <authorList>
            <person name="Romanenko L."/>
            <person name="Isaeva M."/>
        </authorList>
    </citation>
    <scope>NUCLEOTIDE SEQUENCE [LARGE SCALE GENOMIC DNA]</scope>
    <source>
        <strain evidence="2">KMM 9835</strain>
    </source>
</reference>